<comment type="caution">
    <text evidence="2">The sequence shown here is derived from an EMBL/GenBank/DDBJ whole genome shotgun (WGS) entry which is preliminary data.</text>
</comment>
<dbReference type="InterPro" id="IPR016181">
    <property type="entry name" value="Acyl_CoA_acyltransferase"/>
</dbReference>
<reference evidence="2 3" key="1">
    <citation type="submission" date="2020-11" db="EMBL/GenBank/DDBJ databases">
        <title>Sequencing the genomes of 1000 actinobacteria strains.</title>
        <authorList>
            <person name="Klenk H.-P."/>
        </authorList>
    </citation>
    <scope>NUCLEOTIDE SEQUENCE [LARGE SCALE GENOMIC DNA]</scope>
    <source>
        <strain evidence="2 3">DSM 101695</strain>
    </source>
</reference>
<dbReference type="PANTHER" id="PTHR43792:SF1">
    <property type="entry name" value="N-ACETYLTRANSFERASE DOMAIN-CONTAINING PROTEIN"/>
    <property type="match status" value="1"/>
</dbReference>
<organism evidence="2 3">
    <name type="scientific">Micromonospora vinacea</name>
    <dbReference type="NCBI Taxonomy" id="709878"/>
    <lineage>
        <taxon>Bacteria</taxon>
        <taxon>Bacillati</taxon>
        <taxon>Actinomycetota</taxon>
        <taxon>Actinomycetes</taxon>
        <taxon>Micromonosporales</taxon>
        <taxon>Micromonosporaceae</taxon>
        <taxon>Micromonospora</taxon>
    </lineage>
</organism>
<dbReference type="InterPro" id="IPR000182">
    <property type="entry name" value="GNAT_dom"/>
</dbReference>
<dbReference type="Proteomes" id="UP000631791">
    <property type="component" value="Unassembled WGS sequence"/>
</dbReference>
<accession>A0ABS0KB89</accession>
<evidence type="ECO:0000313" key="3">
    <source>
        <dbReference type="Proteomes" id="UP000631791"/>
    </source>
</evidence>
<protein>
    <submittedName>
        <fullName evidence="2">RimJ/RimL family protein N-acetyltransferase</fullName>
    </submittedName>
</protein>
<name>A0ABS0KB89_9ACTN</name>
<dbReference type="EMBL" id="JADOTY010000001">
    <property type="protein sequence ID" value="MBG6105904.1"/>
    <property type="molecule type" value="Genomic_DNA"/>
</dbReference>
<dbReference type="PROSITE" id="PS51186">
    <property type="entry name" value="GNAT"/>
    <property type="match status" value="1"/>
</dbReference>
<dbReference type="RefSeq" id="WP_196924139.1">
    <property type="nucleotide sequence ID" value="NZ_JADOTY010000001.1"/>
</dbReference>
<dbReference type="SUPFAM" id="SSF55729">
    <property type="entry name" value="Acyl-CoA N-acyltransferases (Nat)"/>
    <property type="match status" value="1"/>
</dbReference>
<evidence type="ECO:0000259" key="1">
    <source>
        <dbReference type="PROSITE" id="PS51186"/>
    </source>
</evidence>
<evidence type="ECO:0000313" key="2">
    <source>
        <dbReference type="EMBL" id="MBG6105904.1"/>
    </source>
</evidence>
<dbReference type="Pfam" id="PF13302">
    <property type="entry name" value="Acetyltransf_3"/>
    <property type="match status" value="1"/>
</dbReference>
<gene>
    <name evidence="2" type="ORF">IW249_006318</name>
</gene>
<dbReference type="Gene3D" id="3.40.630.30">
    <property type="match status" value="1"/>
</dbReference>
<sequence length="177" mass="19910">MPEQQSDLRAVAMPRLLVRHVVEADRPRFVELFCDEGFMTFSNGVLSLSEANERFDRMILRCAEVSFAKQAIVDLSSGVVVGYTGVDWIDLEGHRWLEWGYRLVPAARGKGYATEATAALLVRAAGEYSGDLLAIIHPDNHPSQNVSRKLGFRWWKTAEVNGELRNIYRMRLPTAGS</sequence>
<feature type="domain" description="N-acetyltransferase" evidence="1">
    <location>
        <begin position="16"/>
        <end position="175"/>
    </location>
</feature>
<dbReference type="InterPro" id="IPR051531">
    <property type="entry name" value="N-acetyltransferase"/>
</dbReference>
<keyword evidence="3" id="KW-1185">Reference proteome</keyword>
<proteinExistence type="predicted"/>
<dbReference type="PANTHER" id="PTHR43792">
    <property type="entry name" value="GNAT FAMILY, PUTATIVE (AFU_ORTHOLOGUE AFUA_3G00765)-RELATED-RELATED"/>
    <property type="match status" value="1"/>
</dbReference>